<proteinExistence type="predicted"/>
<dbReference type="OrthoDB" id="5876970at2759"/>
<evidence type="ECO:0000256" key="7">
    <source>
        <dbReference type="PROSITE-ProRule" id="PRU00339"/>
    </source>
</evidence>
<dbReference type="GO" id="GO:0005929">
    <property type="term" value="C:cilium"/>
    <property type="evidence" value="ECO:0007669"/>
    <property type="project" value="TreeGrafter"/>
</dbReference>
<dbReference type="PANTHER" id="PTHR46630:SF1">
    <property type="entry name" value="TETRATRICOPEPTIDE REPEAT PROTEIN 29"/>
    <property type="match status" value="1"/>
</dbReference>
<feature type="repeat" description="TPR" evidence="7">
    <location>
        <begin position="593"/>
        <end position="626"/>
    </location>
</feature>
<gene>
    <name evidence="8" type="ORF">EVEC_LOCUS4531</name>
</gene>
<organism evidence="10">
    <name type="scientific">Enterobius vermicularis</name>
    <name type="common">Human pinworm</name>
    <dbReference type="NCBI Taxonomy" id="51028"/>
    <lineage>
        <taxon>Eukaryota</taxon>
        <taxon>Metazoa</taxon>
        <taxon>Ecdysozoa</taxon>
        <taxon>Nematoda</taxon>
        <taxon>Chromadorea</taxon>
        <taxon>Rhabditida</taxon>
        <taxon>Spirurina</taxon>
        <taxon>Oxyuridomorpha</taxon>
        <taxon>Oxyuroidea</taxon>
        <taxon>Oxyuridae</taxon>
        <taxon>Enterobius</taxon>
    </lineage>
</organism>
<protein>
    <recommendedName>
        <fullName evidence="5">Tetratricopeptide repeat protein 29</fullName>
    </recommendedName>
</protein>
<evidence type="ECO:0000256" key="5">
    <source>
        <dbReference type="ARBA" id="ARBA00040665"/>
    </source>
</evidence>
<evidence type="ECO:0000313" key="9">
    <source>
        <dbReference type="Proteomes" id="UP000274131"/>
    </source>
</evidence>
<dbReference type="AlphaFoldDB" id="A0A0N4V413"/>
<dbReference type="SMART" id="SM00028">
    <property type="entry name" value="TPR"/>
    <property type="match status" value="9"/>
</dbReference>
<dbReference type="SUPFAM" id="SSF48452">
    <property type="entry name" value="TPR-like"/>
    <property type="match status" value="5"/>
</dbReference>
<dbReference type="GO" id="GO:0003341">
    <property type="term" value="P:cilium movement"/>
    <property type="evidence" value="ECO:0007669"/>
    <property type="project" value="TreeGrafter"/>
</dbReference>
<evidence type="ECO:0000256" key="6">
    <source>
        <dbReference type="ARBA" id="ARBA00044739"/>
    </source>
</evidence>
<dbReference type="EMBL" id="UXUI01007885">
    <property type="protein sequence ID" value="VDD89780.1"/>
    <property type="molecule type" value="Genomic_DNA"/>
</dbReference>
<dbReference type="STRING" id="51028.A0A0N4V413"/>
<keyword evidence="9" id="KW-1185">Reference proteome</keyword>
<reference evidence="10" key="1">
    <citation type="submission" date="2016-04" db="UniProtKB">
        <authorList>
            <consortium name="WormBaseParasite"/>
        </authorList>
    </citation>
    <scope>IDENTIFICATION</scope>
</reference>
<reference evidence="8 9" key="2">
    <citation type="submission" date="2018-10" db="EMBL/GenBank/DDBJ databases">
        <authorList>
            <consortium name="Pathogen Informatics"/>
        </authorList>
    </citation>
    <scope>NUCLEOTIDE SEQUENCE [LARGE SCALE GENOMIC DNA]</scope>
</reference>
<comment type="subcellular location">
    <subcellularLocation>
        <location evidence="1">Cytoplasm</location>
    </subcellularLocation>
</comment>
<sequence>MTPEERRYPTGFCKATPESLADDHLTKGNNLRYRGKTSEAVVKYCLGLSIEYKNSALLNALNDCIDEDKSMSSLSDKLHQTLQTAQTSSSGHLVSEILNIIGNYFFEQHLTSEAITILKAAMQIDCGHSEAKCDAAVILSEAFYATNKFDKTSKSLNDQFQLTEHFGNDRSKIMAHERIGDIALRNGQIFFAVQHIKEACSLEVTSLCETLIDALMQLGDYDEAETAFETYKTDTTSSLLALAKIKMAKQNPKAALEHCNEYLKRVETFDEQVPAIIIKCRCYLMLNNASAAVVLLDSAIKRCSFDSVVLVSAALFLGVLSECYLALNQYRKARKWAKVQLKIAISLKSQHLEAEALRHLAVIYHVVKDFSNELILLKRYDQLIHGEKIDVRIENKLAVAKLYDRFGKTEDADKWLKERLFLAEQTGSIALQIDAHSDLTKFYRNLKNAKKQYEHLLIEEEFCKNCCSSSRKAFVLEDRADYEMDCQAYEEAALLYEQCLMLSQEQENMKQEAAICTKLGDLHSLVFEEAEALRYYQQALVVSQQLADPKSMMEIYAKIAELHKRTNSTSLYLSTLRYYVTLAGFLDDLTAKLDALIKIGKTLLKLNEYAKARKVFEKSLVLAKQGSSGRDVALLYGHIANCYLKLGKRKKALMNFCRQLPYLGEINDVQGQCEILGHLIEEKCAKRSAGWALRLCNARIALSKRGSEQLQLTVLKESAAAAMQLNRTGDAITFLEKALILSNEIQCSDNREILELLGDVYCRCGLINKALLMLTGYLNVCLDQKEQCKCMLLIAHLWLHDDEPEIAKKYLDAAQEKLLSQVSSADCQELWKRLTYALAACYFSMQDYEQSLIYLKKFKFITMASNSSLVDETEEASYQAAFSETLQAQITILECCTESCTPSAVINAVSDIIQKDESKNIHQLLDASCLYDWVVDDSLVNKWGKIHQLMAGNKPADALSLIRLDNRKHLDLLTIVDKAI</sequence>
<dbReference type="PROSITE" id="PS50005">
    <property type="entry name" value="TPR"/>
    <property type="match status" value="1"/>
</dbReference>
<dbReference type="Pfam" id="PF13181">
    <property type="entry name" value="TPR_8"/>
    <property type="match status" value="1"/>
</dbReference>
<evidence type="ECO:0000256" key="1">
    <source>
        <dbReference type="ARBA" id="ARBA00004496"/>
    </source>
</evidence>
<dbReference type="GO" id="GO:0005737">
    <property type="term" value="C:cytoplasm"/>
    <property type="evidence" value="ECO:0007669"/>
    <property type="project" value="UniProtKB-SubCell"/>
</dbReference>
<dbReference type="InterPro" id="IPR011990">
    <property type="entry name" value="TPR-like_helical_dom_sf"/>
</dbReference>
<dbReference type="InterPro" id="IPR051476">
    <property type="entry name" value="Bac_ResReg_Asp_Phosphatase"/>
</dbReference>
<name>A0A0N4V413_ENTVE</name>
<keyword evidence="4 7" id="KW-0802">TPR repeat</keyword>
<evidence type="ECO:0000313" key="10">
    <source>
        <dbReference type="WBParaSite" id="EVEC_0000482301-mRNA-1"/>
    </source>
</evidence>
<dbReference type="Proteomes" id="UP000274131">
    <property type="component" value="Unassembled WGS sequence"/>
</dbReference>
<dbReference type="InterPro" id="IPR019734">
    <property type="entry name" value="TPR_rpt"/>
</dbReference>
<evidence type="ECO:0000256" key="3">
    <source>
        <dbReference type="ARBA" id="ARBA00022737"/>
    </source>
</evidence>
<comment type="function">
    <text evidence="6">Axonemal protein which is implicated in axonemal and/or peri-axonemal structure assembly and regulates flagellum assembly and beating and therefore sperm motility.</text>
</comment>
<evidence type="ECO:0000313" key="8">
    <source>
        <dbReference type="EMBL" id="VDD89780.1"/>
    </source>
</evidence>
<dbReference type="PANTHER" id="PTHR46630">
    <property type="entry name" value="TETRATRICOPEPTIDE REPEAT PROTEIN 29"/>
    <property type="match status" value="1"/>
</dbReference>
<keyword evidence="2" id="KW-0963">Cytoplasm</keyword>
<dbReference type="WBParaSite" id="EVEC_0000482301-mRNA-1">
    <property type="protein sequence ID" value="EVEC_0000482301-mRNA-1"/>
    <property type="gene ID" value="EVEC_0000482301"/>
</dbReference>
<evidence type="ECO:0000256" key="4">
    <source>
        <dbReference type="ARBA" id="ARBA00022803"/>
    </source>
</evidence>
<keyword evidence="3" id="KW-0677">Repeat</keyword>
<evidence type="ECO:0000256" key="2">
    <source>
        <dbReference type="ARBA" id="ARBA00022490"/>
    </source>
</evidence>
<dbReference type="Gene3D" id="1.25.40.10">
    <property type="entry name" value="Tetratricopeptide repeat domain"/>
    <property type="match status" value="5"/>
</dbReference>
<accession>A0A0N4V413</accession>